<protein>
    <submittedName>
        <fullName evidence="7">Polyprenyl synthetase family protein</fullName>
    </submittedName>
</protein>
<evidence type="ECO:0000256" key="1">
    <source>
        <dbReference type="ARBA" id="ARBA00001946"/>
    </source>
</evidence>
<dbReference type="PANTHER" id="PTHR12001">
    <property type="entry name" value="GERANYLGERANYL PYROPHOSPHATE SYNTHASE"/>
    <property type="match status" value="1"/>
</dbReference>
<dbReference type="Pfam" id="PF00348">
    <property type="entry name" value="polyprenyl_synt"/>
    <property type="match status" value="1"/>
</dbReference>
<evidence type="ECO:0000256" key="5">
    <source>
        <dbReference type="ARBA" id="ARBA00022842"/>
    </source>
</evidence>
<evidence type="ECO:0000256" key="4">
    <source>
        <dbReference type="ARBA" id="ARBA00022723"/>
    </source>
</evidence>
<dbReference type="SFLD" id="SFLDS00005">
    <property type="entry name" value="Isoprenoid_Synthase_Type_I"/>
    <property type="match status" value="1"/>
</dbReference>
<keyword evidence="4" id="KW-0479">Metal-binding</keyword>
<evidence type="ECO:0000256" key="3">
    <source>
        <dbReference type="ARBA" id="ARBA00022679"/>
    </source>
</evidence>
<comment type="similarity">
    <text evidence="2 6">Belongs to the FPP/GGPP synthase family.</text>
</comment>
<dbReference type="InterPro" id="IPR008949">
    <property type="entry name" value="Isoprenoid_synthase_dom_sf"/>
</dbReference>
<reference evidence="7" key="1">
    <citation type="submission" date="2022-08" db="EMBL/GenBank/DDBJ databases">
        <authorList>
            <person name="Dzunkova M."/>
            <person name="La Clair J."/>
            <person name="Tyml T."/>
            <person name="Doud D."/>
            <person name="Schulz F."/>
            <person name="Piquer S."/>
            <person name="Porcel Sanchis D."/>
            <person name="Osborn A."/>
            <person name="Robinson D."/>
            <person name="Louie K.B."/>
            <person name="Bowen B.P."/>
            <person name="Bowers R."/>
            <person name="Lee J."/>
            <person name="Arnau Llombart V."/>
            <person name="Diaz Villanueva W."/>
            <person name="Gosliner T."/>
            <person name="Northen T."/>
            <person name="Cheng J.-F."/>
            <person name="Burkart M.D."/>
            <person name="Woyke T."/>
        </authorList>
    </citation>
    <scope>NUCLEOTIDE SEQUENCE</scope>
    <source>
        <strain evidence="7">Df01</strain>
    </source>
</reference>
<dbReference type="EMBL" id="JANQAO010000003">
    <property type="protein sequence ID" value="MDM5147740.1"/>
    <property type="molecule type" value="Genomic_DNA"/>
</dbReference>
<dbReference type="InterPro" id="IPR000092">
    <property type="entry name" value="Polyprenyl_synt"/>
</dbReference>
<evidence type="ECO:0000256" key="6">
    <source>
        <dbReference type="RuleBase" id="RU004466"/>
    </source>
</evidence>
<keyword evidence="3 6" id="KW-0808">Transferase</keyword>
<reference evidence="7" key="2">
    <citation type="journal article" date="2023" name="Microbiome">
        <title>Synthase-selected sorting approach identifies a beta-lactone synthase in a nudibranch symbiotic bacterium.</title>
        <authorList>
            <person name="Dzunkova M."/>
            <person name="La Clair J.J."/>
            <person name="Tyml T."/>
            <person name="Doud D."/>
            <person name="Schulz F."/>
            <person name="Piquer-Esteban S."/>
            <person name="Porcel Sanchis D."/>
            <person name="Osborn A."/>
            <person name="Robinson D."/>
            <person name="Louie K.B."/>
            <person name="Bowen B.P."/>
            <person name="Bowers R.M."/>
            <person name="Lee J."/>
            <person name="Arnau V."/>
            <person name="Diaz-Villanueva W."/>
            <person name="Stepanauskas R."/>
            <person name="Gosliner T."/>
            <person name="Date S.V."/>
            <person name="Northen T.R."/>
            <person name="Cheng J.F."/>
            <person name="Burkart M.D."/>
            <person name="Woyke T."/>
        </authorList>
    </citation>
    <scope>NUCLEOTIDE SEQUENCE</scope>
    <source>
        <strain evidence="7">Df01</strain>
    </source>
</reference>
<comment type="cofactor">
    <cofactor evidence="1">
        <name>Mg(2+)</name>
        <dbReference type="ChEBI" id="CHEBI:18420"/>
    </cofactor>
</comment>
<evidence type="ECO:0000313" key="7">
    <source>
        <dbReference type="EMBL" id="MDM5147740.1"/>
    </source>
</evidence>
<sequence>MKQNKSDLAGELAKYDGDLRRMFKRGRALVKSEVSLAEIISRRQLSGGKRLRAVVALLSGRLCGLPDAMSDKTAVAIEFIHTATLLHDDVVDEAVLRRRQSTANHVYGNSAAVLAGDFLYSRASQILADIGCMPLLVWIADATNSLAEGEIMQLEQRGCIMTKDIYFNIIRRKTANLFEAATAAAVLIADRPAVLAAMTAYGRHLGMAFQLIDDCLDYVGSDAEMGKKIGADFAEGKMTLPAILALEKTNGTTRRRLLTGWKKNDDVSFADTLRLARETGALDEVHRLAAKESELAIAALDELSPSLARDSLTTLAKVSVNRRC</sequence>
<dbReference type="Gene3D" id="1.10.600.10">
    <property type="entry name" value="Farnesyl Diphosphate Synthase"/>
    <property type="match status" value="1"/>
</dbReference>
<keyword evidence="5" id="KW-0460">Magnesium</keyword>
<accession>A0ABT7QM08</accession>
<comment type="caution">
    <text evidence="7">The sequence shown here is derived from an EMBL/GenBank/DDBJ whole genome shotgun (WGS) entry which is preliminary data.</text>
</comment>
<name>A0ABT7QM08_9GAMM</name>
<proteinExistence type="inferred from homology"/>
<dbReference type="SUPFAM" id="SSF48576">
    <property type="entry name" value="Terpenoid synthases"/>
    <property type="match status" value="1"/>
</dbReference>
<dbReference type="CDD" id="cd00685">
    <property type="entry name" value="Trans_IPPS_HT"/>
    <property type="match status" value="1"/>
</dbReference>
<organism evidence="7 8">
    <name type="scientific">Candidatus Doriopsillibacter californiensis</name>
    <dbReference type="NCBI Taxonomy" id="2970740"/>
    <lineage>
        <taxon>Bacteria</taxon>
        <taxon>Pseudomonadati</taxon>
        <taxon>Pseudomonadota</taxon>
        <taxon>Gammaproteobacteria</taxon>
        <taxon>Candidatus Tethybacterales</taxon>
        <taxon>Candidatus Persebacteraceae</taxon>
        <taxon>Candidatus Doriopsillibacter</taxon>
    </lineage>
</organism>
<keyword evidence="8" id="KW-1185">Reference proteome</keyword>
<evidence type="ECO:0000256" key="2">
    <source>
        <dbReference type="ARBA" id="ARBA00006706"/>
    </source>
</evidence>
<gene>
    <name evidence="7" type="ORF">NQX30_05080</name>
</gene>
<evidence type="ECO:0000313" key="8">
    <source>
        <dbReference type="Proteomes" id="UP001168167"/>
    </source>
</evidence>
<dbReference type="PANTHER" id="PTHR12001:SF69">
    <property type="entry name" value="ALL TRANS-POLYPRENYL-DIPHOSPHATE SYNTHASE PDSS1"/>
    <property type="match status" value="1"/>
</dbReference>
<dbReference type="Proteomes" id="UP001168167">
    <property type="component" value="Unassembled WGS sequence"/>
</dbReference>